<dbReference type="Proteomes" id="UP000650466">
    <property type="component" value="Unassembled WGS sequence"/>
</dbReference>
<dbReference type="AlphaFoldDB" id="A0A926KP63"/>
<dbReference type="InterPro" id="IPR050490">
    <property type="entry name" value="Bact_solute-bd_prot1"/>
</dbReference>
<comment type="caution">
    <text evidence="3">The sequence shown here is derived from an EMBL/GenBank/DDBJ whole genome shotgun (WGS) entry which is preliminary data.</text>
</comment>
<feature type="region of interest" description="Disordered" evidence="1">
    <location>
        <begin position="27"/>
        <end position="46"/>
    </location>
</feature>
<reference evidence="3" key="1">
    <citation type="submission" date="2020-09" db="EMBL/GenBank/DDBJ databases">
        <title>Draft Genome Sequence of Paenibacillus sp. WST5.</title>
        <authorList>
            <person name="Bao Z."/>
        </authorList>
    </citation>
    <scope>NUCLEOTIDE SEQUENCE</scope>
    <source>
        <strain evidence="3">WST5</strain>
    </source>
</reference>
<dbReference type="SUPFAM" id="SSF53850">
    <property type="entry name" value="Periplasmic binding protein-like II"/>
    <property type="match status" value="1"/>
</dbReference>
<dbReference type="PANTHER" id="PTHR43649:SF14">
    <property type="entry name" value="BLR3389 PROTEIN"/>
    <property type="match status" value="1"/>
</dbReference>
<feature type="compositionally biased region" description="Polar residues" evidence="1">
    <location>
        <begin position="27"/>
        <end position="45"/>
    </location>
</feature>
<accession>A0A926KP63</accession>
<dbReference type="Gene3D" id="3.40.190.10">
    <property type="entry name" value="Periplasmic binding protein-like II"/>
    <property type="match status" value="2"/>
</dbReference>
<evidence type="ECO:0000313" key="3">
    <source>
        <dbReference type="EMBL" id="MBD0380932.1"/>
    </source>
</evidence>
<dbReference type="PANTHER" id="PTHR43649">
    <property type="entry name" value="ARABINOSE-BINDING PROTEIN-RELATED"/>
    <property type="match status" value="1"/>
</dbReference>
<dbReference type="RefSeq" id="WP_188174678.1">
    <property type="nucleotide sequence ID" value="NZ_JACVVD010000003.1"/>
</dbReference>
<evidence type="ECO:0000313" key="4">
    <source>
        <dbReference type="Proteomes" id="UP000650466"/>
    </source>
</evidence>
<protein>
    <submittedName>
        <fullName evidence="3">Extracellular solute-binding protein</fullName>
    </submittedName>
</protein>
<dbReference type="Pfam" id="PF01547">
    <property type="entry name" value="SBP_bac_1"/>
    <property type="match status" value="1"/>
</dbReference>
<name>A0A926KP63_9BACL</name>
<gene>
    <name evidence="3" type="ORF">ICC18_12445</name>
</gene>
<dbReference type="InterPro" id="IPR006059">
    <property type="entry name" value="SBP"/>
</dbReference>
<feature type="chain" id="PRO_5038910428" evidence="2">
    <location>
        <begin position="22"/>
        <end position="446"/>
    </location>
</feature>
<dbReference type="PROSITE" id="PS51257">
    <property type="entry name" value="PROKAR_LIPOPROTEIN"/>
    <property type="match status" value="1"/>
</dbReference>
<organism evidence="3 4">
    <name type="scientific">Paenibacillus sedimenti</name>
    <dbReference type="NCBI Taxonomy" id="2770274"/>
    <lineage>
        <taxon>Bacteria</taxon>
        <taxon>Bacillati</taxon>
        <taxon>Bacillota</taxon>
        <taxon>Bacilli</taxon>
        <taxon>Bacillales</taxon>
        <taxon>Paenibacillaceae</taxon>
        <taxon>Paenibacillus</taxon>
    </lineage>
</organism>
<keyword evidence="2" id="KW-0732">Signal</keyword>
<proteinExistence type="predicted"/>
<feature type="signal peptide" evidence="2">
    <location>
        <begin position="1"/>
        <end position="21"/>
    </location>
</feature>
<evidence type="ECO:0000256" key="1">
    <source>
        <dbReference type="SAM" id="MobiDB-lite"/>
    </source>
</evidence>
<keyword evidence="4" id="KW-1185">Reference proteome</keyword>
<dbReference type="EMBL" id="JACVVD010000003">
    <property type="protein sequence ID" value="MBD0380932.1"/>
    <property type="molecule type" value="Genomic_DNA"/>
</dbReference>
<evidence type="ECO:0000256" key="2">
    <source>
        <dbReference type="SAM" id="SignalP"/>
    </source>
</evidence>
<sequence>MKMFRKMASLSLAVILSVTLAACGSSTTESQKPADSQSPKATTSAPAEKIKITMWSQFSDPNSKDGGFIGFYKALEATKAKFPNVEIEHTGVGGEAYKTKIKTASAANDLPDIFFSWGGGFAQPFVAGNRILPLQDLVKDGTIDKLVPGTTDNFTFDNKLYGLPTNIATANLYINTELFQAAGAKIPATWDDLVADINALKAKNITPIALGAKDRWPVMMWNSILDIRMGGTAAVNAALNKTGSFNTPEFQEASRRLKELLDAKAFGDNPLGTSYDESVNMFLTGKTAMLYMGAWVNGQINAPDSPVKGKVDVVKFPTIPGGKGNVDEWHGGSGETFFMNANVKNKDRVWEVYKYFMEMMAKEVYFAGSGSSAWKGDLGDTSKVDPLAVKIGQLSANATGFSYWWDQMLSGNDTESMFGSLMKFTSGKLSPEDFNKELQSKINPGK</sequence>